<dbReference type="OrthoDB" id="1917254at2759"/>
<protein>
    <submittedName>
        <fullName evidence="2">Uncharacterized protein</fullName>
    </submittedName>
</protein>
<evidence type="ECO:0000313" key="2">
    <source>
        <dbReference type="EMBL" id="KAH7516528.1"/>
    </source>
</evidence>
<dbReference type="PANTHER" id="PTHR33384">
    <property type="entry name" value="EXPRESSED PROTEIN"/>
    <property type="match status" value="1"/>
</dbReference>
<gene>
    <name evidence="2" type="ORF">FEM48_Zijuj10G0144600</name>
</gene>
<dbReference type="AlphaFoldDB" id="A0A978UNX6"/>
<feature type="region of interest" description="Disordered" evidence="1">
    <location>
        <begin position="123"/>
        <end position="144"/>
    </location>
</feature>
<proteinExistence type="predicted"/>
<name>A0A978UNX6_ZIZJJ</name>
<comment type="caution">
    <text evidence="2">The sequence shown here is derived from an EMBL/GenBank/DDBJ whole genome shotgun (WGS) entry which is preliminary data.</text>
</comment>
<evidence type="ECO:0000256" key="1">
    <source>
        <dbReference type="SAM" id="MobiDB-lite"/>
    </source>
</evidence>
<dbReference type="EMBL" id="JAEACU010000010">
    <property type="protein sequence ID" value="KAH7516528.1"/>
    <property type="molecule type" value="Genomic_DNA"/>
</dbReference>
<accession>A0A978UNX6</accession>
<reference evidence="2" key="1">
    <citation type="journal article" date="2021" name="Front. Plant Sci.">
        <title>Chromosome-Scale Genome Assembly for Chinese Sour Jujube and Insights Into Its Genome Evolution and Domestication Signature.</title>
        <authorList>
            <person name="Shen L.-Y."/>
            <person name="Luo H."/>
            <person name="Wang X.-L."/>
            <person name="Wang X.-M."/>
            <person name="Qiu X.-J."/>
            <person name="Liu H."/>
            <person name="Zhou S.-S."/>
            <person name="Jia K.-H."/>
            <person name="Nie S."/>
            <person name="Bao Y.-T."/>
            <person name="Zhang R.-G."/>
            <person name="Yun Q.-Z."/>
            <person name="Chai Y.-H."/>
            <person name="Lu J.-Y."/>
            <person name="Li Y."/>
            <person name="Zhao S.-W."/>
            <person name="Mao J.-F."/>
            <person name="Jia S.-G."/>
            <person name="Mao Y.-M."/>
        </authorList>
    </citation>
    <scope>NUCLEOTIDE SEQUENCE</scope>
    <source>
        <strain evidence="2">AT0</strain>
        <tissue evidence="2">Leaf</tissue>
    </source>
</reference>
<evidence type="ECO:0000313" key="3">
    <source>
        <dbReference type="Proteomes" id="UP000813462"/>
    </source>
</evidence>
<organism evidence="2 3">
    <name type="scientific">Ziziphus jujuba var. spinosa</name>
    <dbReference type="NCBI Taxonomy" id="714518"/>
    <lineage>
        <taxon>Eukaryota</taxon>
        <taxon>Viridiplantae</taxon>
        <taxon>Streptophyta</taxon>
        <taxon>Embryophyta</taxon>
        <taxon>Tracheophyta</taxon>
        <taxon>Spermatophyta</taxon>
        <taxon>Magnoliopsida</taxon>
        <taxon>eudicotyledons</taxon>
        <taxon>Gunneridae</taxon>
        <taxon>Pentapetalae</taxon>
        <taxon>rosids</taxon>
        <taxon>fabids</taxon>
        <taxon>Rosales</taxon>
        <taxon>Rhamnaceae</taxon>
        <taxon>Paliureae</taxon>
        <taxon>Ziziphus</taxon>
    </lineage>
</organism>
<sequence>MNQCGIQQNVFSVCEEMRSSSMDRRDPVVCPKPRRLGLLNSVVHDHPIRSFRWHISHQAEPCDSRARSELLDIILTKGGYGVEVEQSSCTTQIASSPPFFCGSPPSRVANPLIQDARFGDEKAAPFSPLSPIPPPNGISSASPSAAAASSARKGGCVRANFGNKPAVRIEGFDCLDRDRRNCSIPALA</sequence>
<dbReference type="Proteomes" id="UP000813462">
    <property type="component" value="Unassembled WGS sequence"/>
</dbReference>
<dbReference type="PANTHER" id="PTHR33384:SF1">
    <property type="entry name" value="EXPRESSED PROTEIN"/>
    <property type="match status" value="1"/>
</dbReference>